<evidence type="ECO:0000259" key="8">
    <source>
        <dbReference type="PROSITE" id="PS50968"/>
    </source>
</evidence>
<evidence type="ECO:0000313" key="11">
    <source>
        <dbReference type="Proteomes" id="UP000515563"/>
    </source>
</evidence>
<reference evidence="10 11" key="2">
    <citation type="journal article" date="2020" name="Microbiol. Resour. Announc.">
        <title>Antarctic desert soil bacteria exhibit high novel natural product potential, evaluated through long-read genome sequencing and comparative genomics.</title>
        <authorList>
            <person name="Benaud N."/>
            <person name="Edwards R.J."/>
            <person name="Amos T.G."/>
            <person name="D'Agostino P.M."/>
            <person name="Gutierrez-Chavez C."/>
            <person name="Montgomery K."/>
            <person name="Nicetic I."/>
            <person name="Ferrari B.C."/>
        </authorList>
    </citation>
    <scope>NUCLEOTIDE SEQUENCE [LARGE SCALE GENOMIC DNA]</scope>
    <source>
        <strain evidence="10 11">SPB151</strain>
    </source>
</reference>
<dbReference type="Gene3D" id="4.10.320.10">
    <property type="entry name" value="E3-binding domain"/>
    <property type="match status" value="1"/>
</dbReference>
<dbReference type="SUPFAM" id="SSF51230">
    <property type="entry name" value="Single hybrid motif"/>
    <property type="match status" value="1"/>
</dbReference>
<gene>
    <name evidence="10" type="ORF">F1D05_17575</name>
</gene>
<dbReference type="InterPro" id="IPR004167">
    <property type="entry name" value="PSBD"/>
</dbReference>
<dbReference type="AlphaFoldDB" id="A0A7G6WZI1"/>
<dbReference type="GO" id="GO:0016407">
    <property type="term" value="F:acetyltransferase activity"/>
    <property type="evidence" value="ECO:0007669"/>
    <property type="project" value="TreeGrafter"/>
</dbReference>
<evidence type="ECO:0000256" key="6">
    <source>
        <dbReference type="RuleBase" id="RU003423"/>
    </source>
</evidence>
<evidence type="ECO:0000313" key="10">
    <source>
        <dbReference type="EMBL" id="QNE19396.1"/>
    </source>
</evidence>
<comment type="cofactor">
    <cofactor evidence="1 6">
        <name>(R)-lipoate</name>
        <dbReference type="ChEBI" id="CHEBI:83088"/>
    </cofactor>
</comment>
<feature type="compositionally biased region" description="Low complexity" evidence="7">
    <location>
        <begin position="208"/>
        <end position="247"/>
    </location>
</feature>
<accession>A0A7G6WZI1</accession>
<name>A0A7G6WZI1_9ACTN</name>
<comment type="similarity">
    <text evidence="2 6">Belongs to the 2-oxoacid dehydrogenase family.</text>
</comment>
<dbReference type="Pfam" id="PF00364">
    <property type="entry name" value="Biotin_lipoyl"/>
    <property type="match status" value="1"/>
</dbReference>
<dbReference type="PROSITE" id="PS00189">
    <property type="entry name" value="LIPOYL"/>
    <property type="match status" value="1"/>
</dbReference>
<evidence type="ECO:0000256" key="4">
    <source>
        <dbReference type="ARBA" id="ARBA00022823"/>
    </source>
</evidence>
<dbReference type="InterPro" id="IPR000089">
    <property type="entry name" value="Biotin_lipoyl"/>
</dbReference>
<keyword evidence="4 6" id="KW-0450">Lipoyl</keyword>
<evidence type="ECO:0000256" key="7">
    <source>
        <dbReference type="SAM" id="MobiDB-lite"/>
    </source>
</evidence>
<dbReference type="InterPro" id="IPR003016">
    <property type="entry name" value="2-oxoA_DH_lipoyl-BS"/>
</dbReference>
<dbReference type="SUPFAM" id="SSF52777">
    <property type="entry name" value="CoA-dependent acyltransferases"/>
    <property type="match status" value="1"/>
</dbReference>
<dbReference type="Pfam" id="PF02817">
    <property type="entry name" value="E3_binding"/>
    <property type="match status" value="1"/>
</dbReference>
<reference evidence="11" key="1">
    <citation type="submission" date="2019-09" db="EMBL/GenBank/DDBJ databases">
        <title>Antimicrobial potential of Antarctic Bacteria.</title>
        <authorList>
            <person name="Benaud N."/>
            <person name="Edwards R.J."/>
            <person name="Ferrari B.C."/>
        </authorList>
    </citation>
    <scope>NUCLEOTIDE SEQUENCE [LARGE SCALE GENOMIC DNA]</scope>
    <source>
        <strain evidence="11">SPB151</strain>
    </source>
</reference>
<dbReference type="PROSITE" id="PS50968">
    <property type="entry name" value="BIOTINYL_LIPOYL"/>
    <property type="match status" value="1"/>
</dbReference>
<organism evidence="10 11">
    <name type="scientific">Kribbella qitaiheensis</name>
    <dbReference type="NCBI Taxonomy" id="1544730"/>
    <lineage>
        <taxon>Bacteria</taxon>
        <taxon>Bacillati</taxon>
        <taxon>Actinomycetota</taxon>
        <taxon>Actinomycetes</taxon>
        <taxon>Propionibacteriales</taxon>
        <taxon>Kribbellaceae</taxon>
        <taxon>Kribbella</taxon>
    </lineage>
</organism>
<evidence type="ECO:0000256" key="2">
    <source>
        <dbReference type="ARBA" id="ARBA00007317"/>
    </source>
</evidence>
<evidence type="ECO:0000256" key="5">
    <source>
        <dbReference type="ARBA" id="ARBA00023315"/>
    </source>
</evidence>
<dbReference type="InterPro" id="IPR023213">
    <property type="entry name" value="CAT-like_dom_sf"/>
</dbReference>
<dbReference type="PROSITE" id="PS51826">
    <property type="entry name" value="PSBD"/>
    <property type="match status" value="1"/>
</dbReference>
<dbReference type="Gene3D" id="2.40.50.100">
    <property type="match status" value="1"/>
</dbReference>
<evidence type="ECO:0000259" key="9">
    <source>
        <dbReference type="PROSITE" id="PS51826"/>
    </source>
</evidence>
<keyword evidence="5 6" id="KW-0012">Acyltransferase</keyword>
<dbReference type="RefSeq" id="WP_185448675.1">
    <property type="nucleotide sequence ID" value="NZ_CP043661.1"/>
</dbReference>
<dbReference type="GO" id="GO:0005737">
    <property type="term" value="C:cytoplasm"/>
    <property type="evidence" value="ECO:0007669"/>
    <property type="project" value="TreeGrafter"/>
</dbReference>
<evidence type="ECO:0000256" key="3">
    <source>
        <dbReference type="ARBA" id="ARBA00022679"/>
    </source>
</evidence>
<dbReference type="InterPro" id="IPR050743">
    <property type="entry name" value="2-oxoacid_DH_E2_comp"/>
</dbReference>
<dbReference type="PANTHER" id="PTHR43178">
    <property type="entry name" value="DIHYDROLIPOAMIDE ACETYLTRANSFERASE COMPONENT OF PYRUVATE DEHYDROGENASE COMPLEX"/>
    <property type="match status" value="1"/>
</dbReference>
<proteinExistence type="inferred from homology"/>
<dbReference type="Proteomes" id="UP000515563">
    <property type="component" value="Chromosome"/>
</dbReference>
<dbReference type="Pfam" id="PF00198">
    <property type="entry name" value="2-oxoacid_dh"/>
    <property type="match status" value="1"/>
</dbReference>
<protein>
    <recommendedName>
        <fullName evidence="6">Dihydrolipoamide acetyltransferase component of pyruvate dehydrogenase complex</fullName>
        <ecNumber evidence="6">2.3.1.-</ecNumber>
    </recommendedName>
</protein>
<keyword evidence="11" id="KW-1185">Reference proteome</keyword>
<feature type="region of interest" description="Disordered" evidence="7">
    <location>
        <begin position="194"/>
        <end position="254"/>
    </location>
</feature>
<sequence>MTTQTFLLPDLGEGLTEAEVVRWLVAVGDVVAVDAPVAEVETAKSIVEVPSPYAGVVAELHGDAGSTIDVGKPLITIGVVVPAAETYREEEKAGSGNVLIGYGTPEGQTTGRRRRRKTFASPGAGSRDLAAAAAAAAAAGDAEAPRAAGLRVPLVISPLVRRLARDAQVDLRMVNGSGAGGVITRRDVDAAIAASTPENRAATAENGPATPETRTATAESWAATPETRTATAESWAATPETRTATAESGPATTESVSVVAAGDLAAGRTGLPELRRTGMSGFRKAVAATLSRSRAEIPEATTWVDVDATALVELRESLRTATDPGPGLLALMARFVVAGLQKYPELNGFVDTEREELVQYDGINLGLAAQTERGLVVPAVANAHALTSRGLDAEIRRLTASARDGRLTTRELSCGTFTLNNYGSFGVDGSVAIINHPQVAILGVGRIIDRPWVVDGELAIRKLTQLSLVFDHRVCDGGVAAGFLRFVADAFESPTSAFADL</sequence>
<dbReference type="Gene3D" id="3.30.559.10">
    <property type="entry name" value="Chloramphenicol acetyltransferase-like domain"/>
    <property type="match status" value="1"/>
</dbReference>
<evidence type="ECO:0000256" key="1">
    <source>
        <dbReference type="ARBA" id="ARBA00001938"/>
    </source>
</evidence>
<dbReference type="CDD" id="cd06849">
    <property type="entry name" value="lipoyl_domain"/>
    <property type="match status" value="1"/>
</dbReference>
<feature type="region of interest" description="Disordered" evidence="7">
    <location>
        <begin position="98"/>
        <end position="124"/>
    </location>
</feature>
<keyword evidence="3 6" id="KW-0808">Transferase</keyword>
<dbReference type="PANTHER" id="PTHR43178:SF5">
    <property type="entry name" value="LIPOAMIDE ACYLTRANSFERASE COMPONENT OF BRANCHED-CHAIN ALPHA-KETO ACID DEHYDROGENASE COMPLEX, MITOCHONDRIAL"/>
    <property type="match status" value="1"/>
</dbReference>
<dbReference type="InterPro" id="IPR036625">
    <property type="entry name" value="E3-bd_dom_sf"/>
</dbReference>
<dbReference type="KEGG" id="kqi:F1D05_17575"/>
<dbReference type="EC" id="2.3.1.-" evidence="6"/>
<feature type="domain" description="Lipoyl-binding" evidence="8">
    <location>
        <begin position="3"/>
        <end position="78"/>
    </location>
</feature>
<dbReference type="InterPro" id="IPR011053">
    <property type="entry name" value="Single_hybrid_motif"/>
</dbReference>
<dbReference type="GO" id="GO:0031405">
    <property type="term" value="F:lipoic acid binding"/>
    <property type="evidence" value="ECO:0007669"/>
    <property type="project" value="TreeGrafter"/>
</dbReference>
<dbReference type="InterPro" id="IPR001078">
    <property type="entry name" value="2-oxoacid_DH_actylTfrase"/>
</dbReference>
<dbReference type="SUPFAM" id="SSF47005">
    <property type="entry name" value="Peripheral subunit-binding domain of 2-oxo acid dehydrogenase complex"/>
    <property type="match status" value="1"/>
</dbReference>
<dbReference type="EMBL" id="CP043661">
    <property type="protein sequence ID" value="QNE19396.1"/>
    <property type="molecule type" value="Genomic_DNA"/>
</dbReference>
<feature type="domain" description="Peripheral subunit-binding (PSBD)" evidence="9">
    <location>
        <begin position="155"/>
        <end position="192"/>
    </location>
</feature>